<reference evidence="1" key="1">
    <citation type="submission" date="2019-12" db="EMBL/GenBank/DDBJ databases">
        <title>Genome sequencing and annotation of Brassica cretica.</title>
        <authorList>
            <person name="Studholme D.J."/>
            <person name="Sarris P.F."/>
        </authorList>
    </citation>
    <scope>NUCLEOTIDE SEQUENCE</scope>
    <source>
        <strain evidence="1">PFS-102/07</strain>
        <tissue evidence="1">Leaf</tissue>
    </source>
</reference>
<protein>
    <submittedName>
        <fullName evidence="1">Uncharacterized protein</fullName>
    </submittedName>
</protein>
<evidence type="ECO:0000313" key="1">
    <source>
        <dbReference type="EMBL" id="KAF2595305.1"/>
    </source>
</evidence>
<name>A0A8S9KLL3_BRACR</name>
<dbReference type="AlphaFoldDB" id="A0A8S9KLL3"/>
<comment type="caution">
    <text evidence="1">The sequence shown here is derived from an EMBL/GenBank/DDBJ whole genome shotgun (WGS) entry which is preliminary data.</text>
</comment>
<gene>
    <name evidence="1" type="ORF">F2Q70_00043465</name>
</gene>
<sequence>MFPELSKEDQRSAMIYVSHPDETERLARIKRVQLSIEEKKEEEANAMPKISDNLFKSKGLVFGYSKDGTRLTNISSSGLSKSKENPEVNSPWIRTMELQIRASHLL</sequence>
<organism evidence="1">
    <name type="scientific">Brassica cretica</name>
    <name type="common">Mustard</name>
    <dbReference type="NCBI Taxonomy" id="69181"/>
    <lineage>
        <taxon>Eukaryota</taxon>
        <taxon>Viridiplantae</taxon>
        <taxon>Streptophyta</taxon>
        <taxon>Embryophyta</taxon>
        <taxon>Tracheophyta</taxon>
        <taxon>Spermatophyta</taxon>
        <taxon>Magnoliopsida</taxon>
        <taxon>eudicotyledons</taxon>
        <taxon>Gunneridae</taxon>
        <taxon>Pentapetalae</taxon>
        <taxon>rosids</taxon>
        <taxon>malvids</taxon>
        <taxon>Brassicales</taxon>
        <taxon>Brassicaceae</taxon>
        <taxon>Brassiceae</taxon>
        <taxon>Brassica</taxon>
    </lineage>
</organism>
<proteinExistence type="predicted"/>
<accession>A0A8S9KLL3</accession>
<dbReference type="EMBL" id="QGKY02000164">
    <property type="protein sequence ID" value="KAF2595305.1"/>
    <property type="molecule type" value="Genomic_DNA"/>
</dbReference>